<feature type="transmembrane region" description="Helical" evidence="1">
    <location>
        <begin position="115"/>
        <end position="140"/>
    </location>
</feature>
<reference evidence="2 4" key="1">
    <citation type="submission" date="2024-03" db="EMBL/GenBank/DDBJ databases">
        <title>The Acrasis kona genome and developmental transcriptomes reveal deep origins of eukaryotic multicellular pathways.</title>
        <authorList>
            <person name="Sheikh S."/>
            <person name="Fu C.-J."/>
            <person name="Brown M.W."/>
            <person name="Baldauf S.L."/>
        </authorList>
    </citation>
    <scope>NUCLEOTIDE SEQUENCE [LARGE SCALE GENOMIC DNA]</scope>
    <source>
        <strain evidence="2 4">ATCC MYA-3509</strain>
    </source>
</reference>
<dbReference type="Proteomes" id="UP001431209">
    <property type="component" value="Unassembled WGS sequence"/>
</dbReference>
<dbReference type="EMBL" id="JAOPGA020001460">
    <property type="protein sequence ID" value="KAL0488653.1"/>
    <property type="molecule type" value="Genomic_DNA"/>
</dbReference>
<sequence length="276" mass="30656">MIRTPTQHAEINAKRFNSPGMITMPEVRPVARVIEYEIGGDKVTRAMHVITSLGAFLVFSGASMVLAGAGMILSDWRYFYNTIGIVMTIGFGLWLLASVLSLVGSFRRNNKKGYVWSNLISSIMFFAASACLVLGSAFWLSYYDNTKYAGRIMWLVGGGLLTGSFFIRVLGVFWDATDLYKHETYLPNESLPLRRNEGALVDFKPTGSHKLAIWGNALASSFYLAGATAFWIATYAMYMMWPSVTKQGFENFTGVLWIISMGLIILGSISHMIGRK</sequence>
<organism evidence="2 4">
    <name type="scientific">Acrasis kona</name>
    <dbReference type="NCBI Taxonomy" id="1008807"/>
    <lineage>
        <taxon>Eukaryota</taxon>
        <taxon>Discoba</taxon>
        <taxon>Heterolobosea</taxon>
        <taxon>Tetramitia</taxon>
        <taxon>Eutetramitia</taxon>
        <taxon>Acrasidae</taxon>
        <taxon>Acrasis</taxon>
    </lineage>
</organism>
<feature type="transmembrane region" description="Helical" evidence="1">
    <location>
        <begin position="49"/>
        <end position="72"/>
    </location>
</feature>
<gene>
    <name evidence="3" type="ORF">AKO1_002204</name>
    <name evidence="2" type="ORF">AKO1_008811</name>
</gene>
<keyword evidence="4" id="KW-1185">Reference proteome</keyword>
<proteinExistence type="predicted"/>
<keyword evidence="1 3" id="KW-0812">Transmembrane</keyword>
<comment type="caution">
    <text evidence="2">The sequence shown here is derived from an EMBL/GenBank/DDBJ whole genome shotgun (WGS) entry which is preliminary data.</text>
</comment>
<dbReference type="EMBL" id="JAOPGA020001568">
    <property type="protein sequence ID" value="KAL0489552.1"/>
    <property type="molecule type" value="Genomic_DNA"/>
</dbReference>
<evidence type="ECO:0000256" key="1">
    <source>
        <dbReference type="SAM" id="Phobius"/>
    </source>
</evidence>
<dbReference type="AlphaFoldDB" id="A0AAW2ZH34"/>
<keyword evidence="1" id="KW-0472">Membrane</keyword>
<keyword evidence="2" id="KW-0240">DNA-directed RNA polymerase</keyword>
<evidence type="ECO:0000313" key="2">
    <source>
        <dbReference type="EMBL" id="KAL0488653.1"/>
    </source>
</evidence>
<feature type="transmembrane region" description="Helical" evidence="1">
    <location>
        <begin position="211"/>
        <end position="234"/>
    </location>
</feature>
<evidence type="ECO:0000313" key="3">
    <source>
        <dbReference type="EMBL" id="KAL0489552.1"/>
    </source>
</evidence>
<accession>A0AAW2ZH34</accession>
<feature type="transmembrane region" description="Helical" evidence="1">
    <location>
        <begin position="78"/>
        <end position="103"/>
    </location>
</feature>
<dbReference type="GO" id="GO:0000428">
    <property type="term" value="C:DNA-directed RNA polymerase complex"/>
    <property type="evidence" value="ECO:0007669"/>
    <property type="project" value="UniProtKB-KW"/>
</dbReference>
<keyword evidence="2" id="KW-0804">Transcription</keyword>
<evidence type="ECO:0000313" key="4">
    <source>
        <dbReference type="Proteomes" id="UP001431209"/>
    </source>
</evidence>
<protein>
    <submittedName>
        <fullName evidence="3">6 TM domain-containing transmembrane protein</fullName>
    </submittedName>
    <submittedName>
        <fullName evidence="2">DNA-directed RNA polymerase subunit beta</fullName>
    </submittedName>
</protein>
<name>A0AAW2ZH34_9EUKA</name>
<feature type="transmembrane region" description="Helical" evidence="1">
    <location>
        <begin position="254"/>
        <end position="274"/>
    </location>
</feature>
<keyword evidence="1" id="KW-1133">Transmembrane helix</keyword>
<feature type="transmembrane region" description="Helical" evidence="1">
    <location>
        <begin position="152"/>
        <end position="174"/>
    </location>
</feature>